<keyword evidence="2" id="KW-0813">Transport</keyword>
<evidence type="ECO:0000256" key="1">
    <source>
        <dbReference type="ARBA" id="ARBA00004141"/>
    </source>
</evidence>
<feature type="transmembrane region" description="Helical" evidence="7">
    <location>
        <begin position="373"/>
        <end position="390"/>
    </location>
</feature>
<dbReference type="PRINTS" id="PR01035">
    <property type="entry name" value="TCRTETA"/>
</dbReference>
<dbReference type="OrthoDB" id="440553at2759"/>
<keyword evidence="6" id="KW-0325">Glycoprotein</keyword>
<feature type="transmembrane region" description="Helical" evidence="7">
    <location>
        <begin position="317"/>
        <end position="335"/>
    </location>
</feature>
<dbReference type="InterPro" id="IPR001958">
    <property type="entry name" value="Tet-R_TetA/multi-R_MdtG-like"/>
</dbReference>
<organism evidence="9 10">
    <name type="scientific">Syncephalastrum racemosum</name>
    <name type="common">Filamentous fungus</name>
    <dbReference type="NCBI Taxonomy" id="13706"/>
    <lineage>
        <taxon>Eukaryota</taxon>
        <taxon>Fungi</taxon>
        <taxon>Fungi incertae sedis</taxon>
        <taxon>Mucoromycota</taxon>
        <taxon>Mucoromycotina</taxon>
        <taxon>Mucoromycetes</taxon>
        <taxon>Mucorales</taxon>
        <taxon>Syncephalastraceae</taxon>
        <taxon>Syncephalastrum</taxon>
    </lineage>
</organism>
<feature type="transmembrane region" description="Helical" evidence="7">
    <location>
        <begin position="113"/>
        <end position="130"/>
    </location>
</feature>
<feature type="transmembrane region" description="Helical" evidence="7">
    <location>
        <begin position="201"/>
        <end position="221"/>
    </location>
</feature>
<dbReference type="Proteomes" id="UP000242180">
    <property type="component" value="Unassembled WGS sequence"/>
</dbReference>
<keyword evidence="10" id="KW-1185">Reference proteome</keyword>
<accession>A0A1X2H1D0</accession>
<dbReference type="FunFam" id="1.20.1250.20:FF:000172">
    <property type="entry name" value="MFS multidrug resistance transporter"/>
    <property type="match status" value="1"/>
</dbReference>
<dbReference type="GO" id="GO:0140115">
    <property type="term" value="P:export across plasma membrane"/>
    <property type="evidence" value="ECO:0007669"/>
    <property type="project" value="UniProtKB-ARBA"/>
</dbReference>
<evidence type="ECO:0000259" key="8">
    <source>
        <dbReference type="PROSITE" id="PS50850"/>
    </source>
</evidence>
<reference evidence="9 10" key="1">
    <citation type="submission" date="2016-07" db="EMBL/GenBank/DDBJ databases">
        <title>Pervasive Adenine N6-methylation of Active Genes in Fungi.</title>
        <authorList>
            <consortium name="DOE Joint Genome Institute"/>
            <person name="Mondo S.J."/>
            <person name="Dannebaum R.O."/>
            <person name="Kuo R.C."/>
            <person name="Labutti K."/>
            <person name="Haridas S."/>
            <person name="Kuo A."/>
            <person name="Salamov A."/>
            <person name="Ahrendt S.R."/>
            <person name="Lipzen A."/>
            <person name="Sullivan W."/>
            <person name="Andreopoulos W.B."/>
            <person name="Clum A."/>
            <person name="Lindquist E."/>
            <person name="Daum C."/>
            <person name="Ramamoorthy G.K."/>
            <person name="Gryganskyi A."/>
            <person name="Culley D."/>
            <person name="Magnuson J.K."/>
            <person name="James T.Y."/>
            <person name="O'Malley M.A."/>
            <person name="Stajich J.E."/>
            <person name="Spatafora J.W."/>
            <person name="Visel A."/>
            <person name="Grigoriev I.V."/>
        </authorList>
    </citation>
    <scope>NUCLEOTIDE SEQUENCE [LARGE SCALE GENOMIC DNA]</scope>
    <source>
        <strain evidence="9 10">NRRL 2496</strain>
    </source>
</reference>
<keyword evidence="4 7" id="KW-1133">Transmembrane helix</keyword>
<feature type="transmembrane region" description="Helical" evidence="7">
    <location>
        <begin position="397"/>
        <end position="418"/>
    </location>
</feature>
<dbReference type="FunFam" id="1.20.1720.10:FF:000009">
    <property type="entry name" value="MFS multidrug transporter"/>
    <property type="match status" value="1"/>
</dbReference>
<dbReference type="PANTHER" id="PTHR23502:SF51">
    <property type="entry name" value="QUINIDINE RESISTANCE PROTEIN 1-RELATED"/>
    <property type="match status" value="1"/>
</dbReference>
<dbReference type="InParanoid" id="A0A1X2H1D0"/>
<dbReference type="OMA" id="WNIGPMV"/>
<dbReference type="InterPro" id="IPR011701">
    <property type="entry name" value="MFS"/>
</dbReference>
<sequence>MDLLLSEQPRKSDASSKIHSIDIDHHVASSASAEPYSLFSPGRKRLIVILASISAFFAPFSTNSYFPAMTKIEKDFGISTQQVNLTVTVFFIFQAISPTFWSSLADSRGRRPVYLSTLFVYILACLGLALTRGYSWLLIFRMLQAFGASSVIAVGAGTIADITEPAERGGYIGWYSLGYNIGPVLGPAIGGFLSQYLGWRWIFWLLAIVCGIHWCILGFWLPETLRLLVGRGDGYSNPTPQQWWRRRQQLKRQQQEQAAKDDDTCSAAPTVVPLLYMKEMDVLMHLTFYGMQYAASYAVTTTTPYFLARLYGLNESLIGVCYLASGLGCVLGSILQGKVLNINYRKMEKQYSLAISRLGFDDLPIESNRMRTMWFHAAVSNIILVLYGWCIHIKTHIGILLAIHFLLGFTSQAIFNAVQTLLVDLFPERSASITATNNAFRCVCGALSTTFILPCIEMLGAGWAFSLVSGILLLGRIPLYLCLKMGPKYRRKRVERLNDNDL</sequence>
<evidence type="ECO:0000256" key="2">
    <source>
        <dbReference type="ARBA" id="ARBA00022448"/>
    </source>
</evidence>
<comment type="caution">
    <text evidence="9">The sequence shown here is derived from an EMBL/GenBank/DDBJ whole genome shotgun (WGS) entry which is preliminary data.</text>
</comment>
<feature type="transmembrane region" description="Helical" evidence="7">
    <location>
        <begin position="82"/>
        <end position="101"/>
    </location>
</feature>
<evidence type="ECO:0000256" key="7">
    <source>
        <dbReference type="SAM" id="Phobius"/>
    </source>
</evidence>
<dbReference type="GO" id="GO:0015137">
    <property type="term" value="F:citrate transmembrane transporter activity"/>
    <property type="evidence" value="ECO:0007669"/>
    <property type="project" value="UniProtKB-ARBA"/>
</dbReference>
<keyword evidence="3 7" id="KW-0812">Transmembrane</keyword>
<feature type="transmembrane region" description="Helical" evidence="7">
    <location>
        <begin position="172"/>
        <end position="195"/>
    </location>
</feature>
<dbReference type="InterPro" id="IPR036259">
    <property type="entry name" value="MFS_trans_sf"/>
</dbReference>
<comment type="subcellular location">
    <subcellularLocation>
        <location evidence="1">Membrane</location>
        <topology evidence="1">Multi-pass membrane protein</topology>
    </subcellularLocation>
</comment>
<dbReference type="STRING" id="13706.A0A1X2H1D0"/>
<dbReference type="PANTHER" id="PTHR23502">
    <property type="entry name" value="MAJOR FACILITATOR SUPERFAMILY"/>
    <property type="match status" value="1"/>
</dbReference>
<feature type="transmembrane region" description="Helical" evidence="7">
    <location>
        <begin position="136"/>
        <end position="160"/>
    </location>
</feature>
<dbReference type="CDD" id="cd17323">
    <property type="entry name" value="MFS_Tpo1_MDR_like"/>
    <property type="match status" value="1"/>
</dbReference>
<evidence type="ECO:0000256" key="3">
    <source>
        <dbReference type="ARBA" id="ARBA00022692"/>
    </source>
</evidence>
<dbReference type="PROSITE" id="PS50850">
    <property type="entry name" value="MFS"/>
    <property type="match status" value="1"/>
</dbReference>
<feature type="transmembrane region" description="Helical" evidence="7">
    <location>
        <begin position="463"/>
        <end position="483"/>
    </location>
</feature>
<keyword evidence="5 7" id="KW-0472">Membrane</keyword>
<name>A0A1X2H1D0_SYNRA</name>
<evidence type="ECO:0000256" key="4">
    <source>
        <dbReference type="ARBA" id="ARBA00022989"/>
    </source>
</evidence>
<dbReference type="Pfam" id="PF07690">
    <property type="entry name" value="MFS_1"/>
    <property type="match status" value="1"/>
</dbReference>
<feature type="transmembrane region" description="Helical" evidence="7">
    <location>
        <begin position="46"/>
        <end position="62"/>
    </location>
</feature>
<gene>
    <name evidence="9" type="ORF">BCR43DRAFT_538452</name>
</gene>
<feature type="domain" description="Major facilitator superfamily (MFS) profile" evidence="8">
    <location>
        <begin position="47"/>
        <end position="487"/>
    </location>
</feature>
<evidence type="ECO:0000313" key="9">
    <source>
        <dbReference type="EMBL" id="ORY91226.1"/>
    </source>
</evidence>
<dbReference type="AlphaFoldDB" id="A0A1X2H1D0"/>
<evidence type="ECO:0000256" key="5">
    <source>
        <dbReference type="ARBA" id="ARBA00023136"/>
    </source>
</evidence>
<dbReference type="GO" id="GO:0005886">
    <property type="term" value="C:plasma membrane"/>
    <property type="evidence" value="ECO:0007669"/>
    <property type="project" value="TreeGrafter"/>
</dbReference>
<proteinExistence type="predicted"/>
<dbReference type="Gene3D" id="1.20.1250.20">
    <property type="entry name" value="MFS general substrate transporter like domains"/>
    <property type="match status" value="1"/>
</dbReference>
<evidence type="ECO:0000313" key="10">
    <source>
        <dbReference type="Proteomes" id="UP000242180"/>
    </source>
</evidence>
<dbReference type="SUPFAM" id="SSF103473">
    <property type="entry name" value="MFS general substrate transporter"/>
    <property type="match status" value="1"/>
</dbReference>
<protein>
    <submittedName>
        <fullName evidence="9">Major facilitator superfamily domain-containing protein</fullName>
    </submittedName>
</protein>
<dbReference type="InterPro" id="IPR020846">
    <property type="entry name" value="MFS_dom"/>
</dbReference>
<dbReference type="EMBL" id="MCGN01000011">
    <property type="protein sequence ID" value="ORY91226.1"/>
    <property type="molecule type" value="Genomic_DNA"/>
</dbReference>
<evidence type="ECO:0000256" key="6">
    <source>
        <dbReference type="ARBA" id="ARBA00023180"/>
    </source>
</evidence>